<sequence>MAKRTPSEQMSADNSVQEYKTFLVRQGTNTGAFALAKSCTILLRNIVAMHKWSTAKDLMALIRAAGKELDDARAGESAVGNMIKRVLRLVREAYAQCVREEKGAGVETMASLHNMLVSRDSRADYDHPFKSLKSNVIVSIGELLEDLEMAAKDIAEQAKDHIHADEVIMTLGHSHTVEAFLKEASNSRSFHVIVAEGAPQYQGQQMAMNLGKAGIETTLITDSAIYAIMSRVNKVIIGTAGVMADGGLMAMSGSHALCMAAKHHSVPVLVCSAMFKLCPKYLCSYDQDAFNNLGSPASIFDHSGGDLIDKISVVTPLYDYVPPDLVTLFISNLGGNAPSYVYRLLSEYYHEDDYEL</sequence>
<dbReference type="STRING" id="81824.A9V6C1"/>
<dbReference type="SUPFAM" id="SSF100950">
    <property type="entry name" value="NagB/RpiA/CoA transferase-like"/>
    <property type="match status" value="1"/>
</dbReference>
<evidence type="ECO:0000313" key="11">
    <source>
        <dbReference type="Proteomes" id="UP000001357"/>
    </source>
</evidence>
<organism evidence="10 11">
    <name type="scientific">Monosiga brevicollis</name>
    <name type="common">Choanoflagellate</name>
    <dbReference type="NCBI Taxonomy" id="81824"/>
    <lineage>
        <taxon>Eukaryota</taxon>
        <taxon>Choanoflagellata</taxon>
        <taxon>Craspedida</taxon>
        <taxon>Salpingoecidae</taxon>
        <taxon>Monosiga</taxon>
    </lineage>
</organism>
<dbReference type="GO" id="GO:0030234">
    <property type="term" value="F:enzyme regulator activity"/>
    <property type="evidence" value="ECO:0007669"/>
    <property type="project" value="UniProtKB-ARBA"/>
</dbReference>
<dbReference type="eggNOG" id="KOG1465">
    <property type="taxonomic scope" value="Eukaryota"/>
</dbReference>
<keyword evidence="11" id="KW-1185">Reference proteome</keyword>
<evidence type="ECO:0000256" key="1">
    <source>
        <dbReference type="ARBA" id="ARBA00004514"/>
    </source>
</evidence>
<evidence type="ECO:0000256" key="9">
    <source>
        <dbReference type="RuleBase" id="RU003814"/>
    </source>
</evidence>
<evidence type="ECO:0000256" key="3">
    <source>
        <dbReference type="ARBA" id="ARBA00022490"/>
    </source>
</evidence>
<evidence type="ECO:0000256" key="5">
    <source>
        <dbReference type="ARBA" id="ARBA00022917"/>
    </source>
</evidence>
<evidence type="ECO:0000256" key="8">
    <source>
        <dbReference type="ARBA" id="ARBA00046432"/>
    </source>
</evidence>
<dbReference type="PANTHER" id="PTHR45859">
    <property type="entry name" value="TRANSLATION INITIATION FACTOR EIF-2B SUBUNIT BETA"/>
    <property type="match status" value="1"/>
</dbReference>
<comment type="subunit">
    <text evidence="8">Component of the translation initiation factor 2B (eIF2B) complex which is a heterodecamer of two sets of five different subunits: alpha, beta, gamma, delta and epsilon. Subunits alpha, beta and delta comprise a regulatory subcomplex and subunits epsilon and gamma comprise a catalytic subcomplex. Within the complex, the hexameric regulatory complex resides at the center, with the two heterodimeric catalytic subcomplexes bound on opposite sides.</text>
</comment>
<evidence type="ECO:0000256" key="6">
    <source>
        <dbReference type="ARBA" id="ARBA00044122"/>
    </source>
</evidence>
<comment type="similarity">
    <text evidence="2 9">Belongs to the eIF-2B alpha/beta/delta subunits family.</text>
</comment>
<dbReference type="FunCoup" id="A9V6C1">
    <property type="interactions" value="1108"/>
</dbReference>
<gene>
    <name evidence="10" type="ORF">MONBRDRAFT_38213</name>
</gene>
<protein>
    <recommendedName>
        <fullName evidence="6">Translation initiation factor eIF2B subunit beta</fullName>
    </recommendedName>
    <alternativeName>
        <fullName evidence="7">eIF2B GDP-GTP exchange factor subunit beta</fullName>
    </alternativeName>
</protein>
<dbReference type="Pfam" id="PF01008">
    <property type="entry name" value="IF-2B"/>
    <property type="match status" value="1"/>
</dbReference>
<dbReference type="GO" id="GO:0005851">
    <property type="term" value="C:eukaryotic translation initiation factor 2B complex"/>
    <property type="evidence" value="ECO:0000318"/>
    <property type="project" value="GO_Central"/>
</dbReference>
<dbReference type="Gene3D" id="3.40.50.10470">
    <property type="entry name" value="Translation initiation factor eif-2b, domain 2"/>
    <property type="match status" value="1"/>
</dbReference>
<dbReference type="PANTHER" id="PTHR45859:SF1">
    <property type="entry name" value="TRANSLATION INITIATION FACTOR EIF-2B SUBUNIT BETA"/>
    <property type="match status" value="1"/>
</dbReference>
<dbReference type="Proteomes" id="UP000001357">
    <property type="component" value="Unassembled WGS sequence"/>
</dbReference>
<proteinExistence type="inferred from homology"/>
<dbReference type="InterPro" id="IPR051855">
    <property type="entry name" value="eIF2B_beta_subunit"/>
</dbReference>
<reference evidence="10 11" key="1">
    <citation type="journal article" date="2008" name="Nature">
        <title>The genome of the choanoflagellate Monosiga brevicollis and the origin of metazoans.</title>
        <authorList>
            <consortium name="JGI Sequencing"/>
            <person name="King N."/>
            <person name="Westbrook M.J."/>
            <person name="Young S.L."/>
            <person name="Kuo A."/>
            <person name="Abedin M."/>
            <person name="Chapman J."/>
            <person name="Fairclough S."/>
            <person name="Hellsten U."/>
            <person name="Isogai Y."/>
            <person name="Letunic I."/>
            <person name="Marr M."/>
            <person name="Pincus D."/>
            <person name="Putnam N."/>
            <person name="Rokas A."/>
            <person name="Wright K.J."/>
            <person name="Zuzow R."/>
            <person name="Dirks W."/>
            <person name="Good M."/>
            <person name="Goodstein D."/>
            <person name="Lemons D."/>
            <person name="Li W."/>
            <person name="Lyons J.B."/>
            <person name="Morris A."/>
            <person name="Nichols S."/>
            <person name="Richter D.J."/>
            <person name="Salamov A."/>
            <person name="Bork P."/>
            <person name="Lim W.A."/>
            <person name="Manning G."/>
            <person name="Miller W.T."/>
            <person name="McGinnis W."/>
            <person name="Shapiro H."/>
            <person name="Tjian R."/>
            <person name="Grigoriev I.V."/>
            <person name="Rokhsar D."/>
        </authorList>
    </citation>
    <scope>NUCLEOTIDE SEQUENCE [LARGE SCALE GENOMIC DNA]</scope>
    <source>
        <strain evidence="11">MX1 / ATCC 50154</strain>
    </source>
</reference>
<evidence type="ECO:0000313" key="10">
    <source>
        <dbReference type="EMBL" id="EDQ86966.1"/>
    </source>
</evidence>
<dbReference type="FunFam" id="3.40.50.10470:FF:000009">
    <property type="entry name" value="Translation initiation factor eIF2B subunit"/>
    <property type="match status" value="1"/>
</dbReference>
<keyword evidence="4" id="KW-0396">Initiation factor</keyword>
<accession>A9V6C1</accession>
<keyword evidence="3" id="KW-0963">Cytoplasm</keyword>
<dbReference type="GO" id="GO:0006413">
    <property type="term" value="P:translational initiation"/>
    <property type="evidence" value="ECO:0000318"/>
    <property type="project" value="GO_Central"/>
</dbReference>
<comment type="subcellular location">
    <subcellularLocation>
        <location evidence="1">Cytoplasm</location>
        <location evidence="1">Cytosol</location>
    </subcellularLocation>
</comment>
<dbReference type="InterPro" id="IPR042529">
    <property type="entry name" value="IF_2B-like_C"/>
</dbReference>
<dbReference type="InterPro" id="IPR000649">
    <property type="entry name" value="IF-2B-related"/>
</dbReference>
<dbReference type="AlphaFoldDB" id="A9V6C1"/>
<dbReference type="InterPro" id="IPR037171">
    <property type="entry name" value="NagB/RpiA_transferase-like"/>
</dbReference>
<dbReference type="GeneID" id="5893520"/>
<dbReference type="OMA" id="SHSCAVA"/>
<keyword evidence="5" id="KW-0648">Protein biosynthesis</keyword>
<name>A9V6C1_MONBE</name>
<dbReference type="RefSeq" id="XP_001748205.1">
    <property type="nucleotide sequence ID" value="XM_001748153.1"/>
</dbReference>
<evidence type="ECO:0000256" key="7">
    <source>
        <dbReference type="ARBA" id="ARBA00044228"/>
    </source>
</evidence>
<dbReference type="KEGG" id="mbr:MONBRDRAFT_38213"/>
<evidence type="ECO:0000256" key="4">
    <source>
        <dbReference type="ARBA" id="ARBA00022540"/>
    </source>
</evidence>
<evidence type="ECO:0000256" key="2">
    <source>
        <dbReference type="ARBA" id="ARBA00007251"/>
    </source>
</evidence>
<dbReference type="GO" id="GO:0003743">
    <property type="term" value="F:translation initiation factor activity"/>
    <property type="evidence" value="ECO:0000318"/>
    <property type="project" value="GO_Central"/>
</dbReference>
<dbReference type="InParanoid" id="A9V6C1"/>
<dbReference type="GO" id="GO:0005829">
    <property type="term" value="C:cytosol"/>
    <property type="evidence" value="ECO:0007669"/>
    <property type="project" value="UniProtKB-SubCell"/>
</dbReference>
<dbReference type="EMBL" id="CH991562">
    <property type="protein sequence ID" value="EDQ86966.1"/>
    <property type="molecule type" value="Genomic_DNA"/>
</dbReference>